<keyword evidence="1" id="KW-0472">Membrane</keyword>
<dbReference type="Proteomes" id="UP000478208">
    <property type="component" value="Unassembled WGS sequence"/>
</dbReference>
<reference evidence="2 3" key="1">
    <citation type="submission" date="2019-12" db="EMBL/GenBank/DDBJ databases">
        <authorList>
            <person name="Li J."/>
        </authorList>
    </citation>
    <scope>NUCLEOTIDE SEQUENCE [LARGE SCALE GENOMIC DNA]</scope>
    <source>
        <strain evidence="2 3">HL2-2</strain>
    </source>
</reference>
<proteinExistence type="predicted"/>
<feature type="transmembrane region" description="Helical" evidence="1">
    <location>
        <begin position="95"/>
        <end position="116"/>
    </location>
</feature>
<dbReference type="RefSeq" id="WP_157361818.1">
    <property type="nucleotide sequence ID" value="NZ_WOWS01000001.1"/>
</dbReference>
<dbReference type="AlphaFoldDB" id="A0A6L6U6W2"/>
<keyword evidence="3" id="KW-1185">Reference proteome</keyword>
<accession>A0A6L6U6W2</accession>
<sequence>MELPRGFHNEVIEAKENSLKNDNFKSSVSTAPLVYGGASFKTNVLVEKSSSKVLYKPSIGVALFSFIFLAVGFGVLFFGIIPLFKSNFDSASVNWFLLIFGLIFFSAGSFMFYSFYKPRVFDKQLGVYYKAYNVDIHKIRRDTSKKYIPLNTIIALQIIGEHVKSDKGSYKSFELNLVLNDSSRKNVVDHGNLKSLIKDAEVLSEFLNVPIWHAGSTN</sequence>
<feature type="transmembrane region" description="Helical" evidence="1">
    <location>
        <begin position="59"/>
        <end position="83"/>
    </location>
</feature>
<name>A0A6L6U6W2_9FLAO</name>
<keyword evidence="1" id="KW-1133">Transmembrane helix</keyword>
<dbReference type="EMBL" id="WOWS01000001">
    <property type="protein sequence ID" value="MUU77316.1"/>
    <property type="molecule type" value="Genomic_DNA"/>
</dbReference>
<protein>
    <submittedName>
        <fullName evidence="2">Uncharacterized protein</fullName>
    </submittedName>
</protein>
<keyword evidence="1" id="KW-0812">Transmembrane</keyword>
<organism evidence="2 3">
    <name type="scientific">Winogradskyella endarachnes</name>
    <dbReference type="NCBI Taxonomy" id="2681965"/>
    <lineage>
        <taxon>Bacteria</taxon>
        <taxon>Pseudomonadati</taxon>
        <taxon>Bacteroidota</taxon>
        <taxon>Flavobacteriia</taxon>
        <taxon>Flavobacteriales</taxon>
        <taxon>Flavobacteriaceae</taxon>
        <taxon>Winogradskyella</taxon>
    </lineage>
</organism>
<comment type="caution">
    <text evidence="2">The sequence shown here is derived from an EMBL/GenBank/DDBJ whole genome shotgun (WGS) entry which is preliminary data.</text>
</comment>
<gene>
    <name evidence="2" type="ORF">GN138_02565</name>
</gene>
<evidence type="ECO:0000256" key="1">
    <source>
        <dbReference type="SAM" id="Phobius"/>
    </source>
</evidence>
<evidence type="ECO:0000313" key="2">
    <source>
        <dbReference type="EMBL" id="MUU77316.1"/>
    </source>
</evidence>
<evidence type="ECO:0000313" key="3">
    <source>
        <dbReference type="Proteomes" id="UP000478208"/>
    </source>
</evidence>